<dbReference type="InterPro" id="IPR011993">
    <property type="entry name" value="PH-like_dom_sf"/>
</dbReference>
<keyword evidence="3" id="KW-1185">Reference proteome</keyword>
<sequence length="138" mass="16384">MKRSEGRWRKKWLPFWSMTRWETEGLWKKNIGDLKVVGDLHWKQVSFNMNSNLQVIAKMKSKHMAGTFTKKKKCIVTGVCSDVQAWPGREKEDLIEKRAYFGIKTAERIIEFECESKRDKQFWLDGIQYMFNCRAKAA</sequence>
<dbReference type="PANTHER" id="PTHR31351">
    <property type="entry name" value="EXPRESSED PROTEIN"/>
    <property type="match status" value="1"/>
</dbReference>
<dbReference type="InterPro" id="IPR040269">
    <property type="entry name" value="VAB"/>
</dbReference>
<dbReference type="Pfam" id="PF08458">
    <property type="entry name" value="PH_2"/>
    <property type="match status" value="1"/>
</dbReference>
<dbReference type="STRING" id="3818.A0A445AB63"/>
<dbReference type="AlphaFoldDB" id="A0A445AB63"/>
<reference evidence="2 3" key="1">
    <citation type="submission" date="2019-01" db="EMBL/GenBank/DDBJ databases">
        <title>Sequencing of cultivated peanut Arachis hypogaea provides insights into genome evolution and oil improvement.</title>
        <authorList>
            <person name="Chen X."/>
        </authorList>
    </citation>
    <scope>NUCLEOTIDE SEQUENCE [LARGE SCALE GENOMIC DNA]</scope>
    <source>
        <strain evidence="3">cv. Fuhuasheng</strain>
        <tissue evidence="2">Leaves</tissue>
    </source>
</reference>
<dbReference type="EMBL" id="SDMP01000012">
    <property type="protein sequence ID" value="RYR23724.1"/>
    <property type="molecule type" value="Genomic_DNA"/>
</dbReference>
<proteinExistence type="predicted"/>
<evidence type="ECO:0000259" key="1">
    <source>
        <dbReference type="Pfam" id="PF08458"/>
    </source>
</evidence>
<dbReference type="Gene3D" id="2.30.29.30">
    <property type="entry name" value="Pleckstrin-homology domain (PH domain)/Phosphotyrosine-binding domain (PTB)"/>
    <property type="match status" value="1"/>
</dbReference>
<name>A0A445AB63_ARAHY</name>
<protein>
    <recommendedName>
        <fullName evidence="1">Pleckstrin-like plant domain-containing protein</fullName>
    </recommendedName>
</protein>
<organism evidence="2 3">
    <name type="scientific">Arachis hypogaea</name>
    <name type="common">Peanut</name>
    <dbReference type="NCBI Taxonomy" id="3818"/>
    <lineage>
        <taxon>Eukaryota</taxon>
        <taxon>Viridiplantae</taxon>
        <taxon>Streptophyta</taxon>
        <taxon>Embryophyta</taxon>
        <taxon>Tracheophyta</taxon>
        <taxon>Spermatophyta</taxon>
        <taxon>Magnoliopsida</taxon>
        <taxon>eudicotyledons</taxon>
        <taxon>Gunneridae</taxon>
        <taxon>Pentapetalae</taxon>
        <taxon>rosids</taxon>
        <taxon>fabids</taxon>
        <taxon>Fabales</taxon>
        <taxon>Fabaceae</taxon>
        <taxon>Papilionoideae</taxon>
        <taxon>50 kb inversion clade</taxon>
        <taxon>dalbergioids sensu lato</taxon>
        <taxon>Dalbergieae</taxon>
        <taxon>Pterocarpus clade</taxon>
        <taxon>Arachis</taxon>
    </lineage>
</organism>
<evidence type="ECO:0000313" key="3">
    <source>
        <dbReference type="Proteomes" id="UP000289738"/>
    </source>
</evidence>
<accession>A0A445AB63</accession>
<comment type="caution">
    <text evidence="2">The sequence shown here is derived from an EMBL/GenBank/DDBJ whole genome shotgun (WGS) entry which is preliminary data.</text>
</comment>
<dbReference type="PANTHER" id="PTHR31351:SF2">
    <property type="entry name" value="PHOSPHOINOSITIDE BINDING PROTEIN"/>
    <property type="match status" value="1"/>
</dbReference>
<dbReference type="SUPFAM" id="SSF50729">
    <property type="entry name" value="PH domain-like"/>
    <property type="match status" value="1"/>
</dbReference>
<evidence type="ECO:0000313" key="2">
    <source>
        <dbReference type="EMBL" id="RYR23724.1"/>
    </source>
</evidence>
<gene>
    <name evidence="2" type="ORF">Ahy_B02g057209</name>
</gene>
<dbReference type="InterPro" id="IPR013666">
    <property type="entry name" value="PH_pln"/>
</dbReference>
<dbReference type="Proteomes" id="UP000289738">
    <property type="component" value="Chromosome B02"/>
</dbReference>
<feature type="domain" description="Pleckstrin-like plant" evidence="1">
    <location>
        <begin position="38"/>
        <end position="133"/>
    </location>
</feature>